<evidence type="ECO:0000256" key="1">
    <source>
        <dbReference type="SAM" id="Phobius"/>
    </source>
</evidence>
<dbReference type="EMBL" id="JAHYIQ010000016">
    <property type="protein sequence ID" value="KAK1125233.1"/>
    <property type="molecule type" value="Genomic_DNA"/>
</dbReference>
<comment type="caution">
    <text evidence="2">The sequence shown here is derived from an EMBL/GenBank/DDBJ whole genome shotgun (WGS) entry which is preliminary data.</text>
</comment>
<keyword evidence="1" id="KW-0812">Transmembrane</keyword>
<gene>
    <name evidence="2" type="ORF">K0M31_005606</name>
</gene>
<sequence length="111" mass="12676">MNNALAYYKTDTPLVSQLLPMAHNAINNVNWQSTGDVIITRQFDDRGVTLTSTRRVTMRTRRNEDEASGLAQQSSFGRCAVQRDQRRLRVIWALVVLWWLCTNPTGLLSPK</sequence>
<name>A0AA40KLU8_9HYME</name>
<keyword evidence="1" id="KW-1133">Transmembrane helix</keyword>
<evidence type="ECO:0000313" key="2">
    <source>
        <dbReference type="EMBL" id="KAK1125233.1"/>
    </source>
</evidence>
<feature type="transmembrane region" description="Helical" evidence="1">
    <location>
        <begin position="90"/>
        <end position="108"/>
    </location>
</feature>
<keyword evidence="3" id="KW-1185">Reference proteome</keyword>
<keyword evidence="1" id="KW-0472">Membrane</keyword>
<protein>
    <submittedName>
        <fullName evidence="2">Uncharacterized protein</fullName>
    </submittedName>
</protein>
<evidence type="ECO:0000313" key="3">
    <source>
        <dbReference type="Proteomes" id="UP001177670"/>
    </source>
</evidence>
<organism evidence="2 3">
    <name type="scientific">Melipona bicolor</name>
    <dbReference type="NCBI Taxonomy" id="60889"/>
    <lineage>
        <taxon>Eukaryota</taxon>
        <taxon>Metazoa</taxon>
        <taxon>Ecdysozoa</taxon>
        <taxon>Arthropoda</taxon>
        <taxon>Hexapoda</taxon>
        <taxon>Insecta</taxon>
        <taxon>Pterygota</taxon>
        <taxon>Neoptera</taxon>
        <taxon>Endopterygota</taxon>
        <taxon>Hymenoptera</taxon>
        <taxon>Apocrita</taxon>
        <taxon>Aculeata</taxon>
        <taxon>Apoidea</taxon>
        <taxon>Anthophila</taxon>
        <taxon>Apidae</taxon>
        <taxon>Melipona</taxon>
    </lineage>
</organism>
<proteinExistence type="predicted"/>
<accession>A0AA40KLU8</accession>
<dbReference type="Proteomes" id="UP001177670">
    <property type="component" value="Unassembled WGS sequence"/>
</dbReference>
<dbReference type="AlphaFoldDB" id="A0AA40KLU8"/>
<reference evidence="2" key="1">
    <citation type="submission" date="2021-10" db="EMBL/GenBank/DDBJ databases">
        <title>Melipona bicolor Genome sequencing and assembly.</title>
        <authorList>
            <person name="Araujo N.S."/>
            <person name="Arias M.C."/>
        </authorList>
    </citation>
    <scope>NUCLEOTIDE SEQUENCE</scope>
    <source>
        <strain evidence="2">USP_2M_L1-L4_2017</strain>
        <tissue evidence="2">Whole body</tissue>
    </source>
</reference>